<dbReference type="PANTHER" id="PTHR35109:SF1">
    <property type="entry name" value="GLUTAMATE RACEMASE"/>
    <property type="match status" value="1"/>
</dbReference>
<dbReference type="EMBL" id="LR743590">
    <property type="protein sequence ID" value="CAA2617804.1"/>
    <property type="molecule type" value="Genomic_DNA"/>
</dbReference>
<organism evidence="1">
    <name type="scientific">Spirodela intermedia</name>
    <name type="common">Intermediate duckweed</name>
    <dbReference type="NCBI Taxonomy" id="51605"/>
    <lineage>
        <taxon>Eukaryota</taxon>
        <taxon>Viridiplantae</taxon>
        <taxon>Streptophyta</taxon>
        <taxon>Embryophyta</taxon>
        <taxon>Tracheophyta</taxon>
        <taxon>Spermatophyta</taxon>
        <taxon>Magnoliopsida</taxon>
        <taxon>Liliopsida</taxon>
        <taxon>Araceae</taxon>
        <taxon>Lemnoideae</taxon>
        <taxon>Spirodela</taxon>
    </lineage>
</organism>
<protein>
    <submittedName>
        <fullName evidence="1">Uncharacterized protein</fullName>
    </submittedName>
</protein>
<keyword evidence="2" id="KW-1185">Reference proteome</keyword>
<dbReference type="Proteomes" id="UP001189122">
    <property type="component" value="Unassembled WGS sequence"/>
</dbReference>
<dbReference type="PANTHER" id="PTHR35109">
    <property type="entry name" value="GLUTAMATE RACEMASE"/>
    <property type="match status" value="1"/>
</dbReference>
<accession>A0A7I8IK28</accession>
<gene>
    <name evidence="1" type="ORF">SI7747_03003966</name>
</gene>
<reference evidence="1 2" key="1">
    <citation type="submission" date="2019-12" db="EMBL/GenBank/DDBJ databases">
        <authorList>
            <person name="Scholz U."/>
            <person name="Mascher M."/>
            <person name="Fiebig A."/>
        </authorList>
    </citation>
    <scope>NUCLEOTIDE SEQUENCE</scope>
</reference>
<proteinExistence type="predicted"/>
<evidence type="ECO:0000313" key="1">
    <source>
        <dbReference type="EMBL" id="CAA2617804.1"/>
    </source>
</evidence>
<name>A0A7I8IK28_SPIIN</name>
<dbReference type="AlphaFoldDB" id="A0A7I8IK28"/>
<dbReference type="EMBL" id="CACRZD030000003">
    <property type="protein sequence ID" value="CAA6657498.1"/>
    <property type="molecule type" value="Genomic_DNA"/>
</dbReference>
<sequence>MGRQKLTVKFSVLTLYGVRNGRAGTNYAKRATVAAGEGRVREPGGAAGSSTWVPHPRTGIYYPKGQEWVMEDVTGGGATLRQTYWLRDLEGVDRPLQSD</sequence>
<evidence type="ECO:0000313" key="2">
    <source>
        <dbReference type="Proteomes" id="UP001189122"/>
    </source>
</evidence>